<organism evidence="3 4">
    <name type="scientific">Streptomyces sanglieri</name>
    <dbReference type="NCBI Taxonomy" id="193460"/>
    <lineage>
        <taxon>Bacteria</taxon>
        <taxon>Bacillati</taxon>
        <taxon>Actinomycetota</taxon>
        <taxon>Actinomycetes</taxon>
        <taxon>Kitasatosporales</taxon>
        <taxon>Streptomycetaceae</taxon>
        <taxon>Streptomyces</taxon>
    </lineage>
</organism>
<feature type="compositionally biased region" description="Basic and acidic residues" evidence="1">
    <location>
        <begin position="162"/>
        <end position="173"/>
    </location>
</feature>
<proteinExistence type="predicted"/>
<keyword evidence="2" id="KW-0812">Transmembrane</keyword>
<evidence type="ECO:0000256" key="1">
    <source>
        <dbReference type="SAM" id="MobiDB-lite"/>
    </source>
</evidence>
<dbReference type="InterPro" id="IPR045428">
    <property type="entry name" value="EACC1"/>
</dbReference>
<keyword evidence="2" id="KW-0472">Membrane</keyword>
<dbReference type="Pfam" id="PF19953">
    <property type="entry name" value="EACC1"/>
    <property type="match status" value="1"/>
</dbReference>
<comment type="caution">
    <text evidence="3">The sequence shown here is derived from an EMBL/GenBank/DDBJ whole genome shotgun (WGS) entry which is preliminary data.</text>
</comment>
<evidence type="ECO:0000313" key="3">
    <source>
        <dbReference type="EMBL" id="MFD0621982.1"/>
    </source>
</evidence>
<keyword evidence="2" id="KW-1133">Transmembrane helix</keyword>
<name>A0ABW2WKN1_9ACTN</name>
<evidence type="ECO:0000256" key="2">
    <source>
        <dbReference type="SAM" id="Phobius"/>
    </source>
</evidence>
<gene>
    <name evidence="3" type="ORF">ACFQ2K_03385</name>
</gene>
<evidence type="ECO:0000313" key="4">
    <source>
        <dbReference type="Proteomes" id="UP001596915"/>
    </source>
</evidence>
<dbReference type="EMBL" id="JBHTGL010000005">
    <property type="protein sequence ID" value="MFD0621982.1"/>
    <property type="molecule type" value="Genomic_DNA"/>
</dbReference>
<reference evidence="4" key="1">
    <citation type="journal article" date="2019" name="Int. J. Syst. Evol. Microbiol.">
        <title>The Global Catalogue of Microorganisms (GCM) 10K type strain sequencing project: providing services to taxonomists for standard genome sequencing and annotation.</title>
        <authorList>
            <consortium name="The Broad Institute Genomics Platform"/>
            <consortium name="The Broad Institute Genome Sequencing Center for Infectious Disease"/>
            <person name="Wu L."/>
            <person name="Ma J."/>
        </authorList>
    </citation>
    <scope>NUCLEOTIDE SEQUENCE [LARGE SCALE GENOMIC DNA]</scope>
    <source>
        <strain evidence="4">JCM 12607</strain>
    </source>
</reference>
<accession>A0ABW2WKN1</accession>
<feature type="region of interest" description="Disordered" evidence="1">
    <location>
        <begin position="124"/>
        <end position="173"/>
    </location>
</feature>
<protein>
    <submittedName>
        <fullName evidence="3">Uncharacterized protein</fullName>
    </submittedName>
</protein>
<feature type="transmembrane region" description="Helical" evidence="2">
    <location>
        <begin position="52"/>
        <end position="74"/>
    </location>
</feature>
<sequence length="173" mass="17872">MDLKITLEAGGPAEAEHLRRWLRRDPELRNAVGQALPGTPAPGSMSGGVAELVPVLLSPGGLTAAVAAAVVAWLQSRRGSQTVTITRPDGTQVTVTSEGVAGLTPQGTADVAQQLAELLQQHPATADGSEGRQQGPVSQVHEADADVREEQRSSSVSGTDGLDDRQPSTADRA</sequence>
<dbReference type="Proteomes" id="UP001596915">
    <property type="component" value="Unassembled WGS sequence"/>
</dbReference>
<keyword evidence="4" id="KW-1185">Reference proteome</keyword>
<feature type="compositionally biased region" description="Basic and acidic residues" evidence="1">
    <location>
        <begin position="141"/>
        <end position="152"/>
    </location>
</feature>